<name>A0ABW0YKJ9_9BACI</name>
<dbReference type="Proteomes" id="UP001596142">
    <property type="component" value="Unassembled WGS sequence"/>
</dbReference>
<comment type="caution">
    <text evidence="1">The sequence shown here is derived from an EMBL/GenBank/DDBJ whole genome shotgun (WGS) entry which is preliminary data.</text>
</comment>
<gene>
    <name evidence="1" type="ORF">ACFPU1_04440</name>
</gene>
<dbReference type="EMBL" id="JBHSOZ010000003">
    <property type="protein sequence ID" value="MFC5712017.1"/>
    <property type="molecule type" value="Genomic_DNA"/>
</dbReference>
<proteinExistence type="predicted"/>
<reference evidence="2" key="1">
    <citation type="journal article" date="2019" name="Int. J. Syst. Evol. Microbiol.">
        <title>The Global Catalogue of Microorganisms (GCM) 10K type strain sequencing project: providing services to taxonomists for standard genome sequencing and annotation.</title>
        <authorList>
            <consortium name="The Broad Institute Genomics Platform"/>
            <consortium name="The Broad Institute Genome Sequencing Center for Infectious Disease"/>
            <person name="Wu L."/>
            <person name="Ma J."/>
        </authorList>
    </citation>
    <scope>NUCLEOTIDE SEQUENCE [LARGE SCALE GENOMIC DNA]</scope>
    <source>
        <strain evidence="2">CECT 7184</strain>
    </source>
</reference>
<evidence type="ECO:0000313" key="2">
    <source>
        <dbReference type="Proteomes" id="UP001596142"/>
    </source>
</evidence>
<dbReference type="RefSeq" id="WP_385939022.1">
    <property type="nucleotide sequence ID" value="NZ_JBHSOZ010000003.1"/>
</dbReference>
<keyword evidence="2" id="KW-1185">Reference proteome</keyword>
<evidence type="ECO:0000313" key="1">
    <source>
        <dbReference type="EMBL" id="MFC5712017.1"/>
    </source>
</evidence>
<sequence length="62" mass="7299">MKKTPLKAKDITTKVNVLADKETNEEVWREIIRIVFDNESVSEKNDINNLPLKEQNRRHDHG</sequence>
<protein>
    <submittedName>
        <fullName evidence="1">Uncharacterized protein</fullName>
    </submittedName>
</protein>
<organism evidence="1 2">
    <name type="scientific">Thalassorhabdus alkalitolerans</name>
    <dbReference type="NCBI Taxonomy" id="2282697"/>
    <lineage>
        <taxon>Bacteria</taxon>
        <taxon>Bacillati</taxon>
        <taxon>Bacillota</taxon>
        <taxon>Bacilli</taxon>
        <taxon>Bacillales</taxon>
        <taxon>Bacillaceae</taxon>
        <taxon>Thalassorhabdus</taxon>
    </lineage>
</organism>
<accession>A0ABW0YKJ9</accession>